<keyword evidence="1" id="KW-0963">Cytoplasm</keyword>
<accession>A0A7J8JED4</accession>
<dbReference type="GO" id="GO:0005852">
    <property type="term" value="C:eukaryotic translation initiation factor 3 complex"/>
    <property type="evidence" value="ECO:0007669"/>
    <property type="project" value="InterPro"/>
</dbReference>
<dbReference type="EMBL" id="JACASE010000002">
    <property type="protein sequence ID" value="KAF6494675.1"/>
    <property type="molecule type" value="Genomic_DNA"/>
</dbReference>
<sequence length="381" mass="44810">MSYPADDYESEAAYDPYAYPGDYDMHTGDPKQDLAYERQYEQQTYQVIPEVIKNFIQYFHKTVSDLIDQKVYELQASRVSSDVIDQKVYEIQDIYENSWTKLTERFFKNTPWPEAEAIAPQVGNDAVFLILYKELYYRHIYAKVSGGPSLEQRFESYYNYCNLFNYILNADGPAPLELPNQWLWDIIDEFIYQFQSFSQYRCKTAKKSEEEIDFLRSNPKIWNVHSVLNVLHSLVDKSNINRQLEVYTSGGDPESVAGEYGRHSLYKMQQQAQLSTIRSFLKLYTTMPVAKLAGFLDLTEQEFRIQLLVFKHKMKNLVWTSGISALDGEFQSASEVDFYIDKDMIHIADTKVARRYGDFFIRQIHKFEELNRTLKKMGQRP</sequence>
<keyword evidence="3" id="KW-0648">Protein biosynthesis</keyword>
<evidence type="ECO:0000313" key="5">
    <source>
        <dbReference type="Proteomes" id="UP000593571"/>
    </source>
</evidence>
<name>A0A7J8JED4_ROUAE</name>
<evidence type="ECO:0000313" key="4">
    <source>
        <dbReference type="EMBL" id="KAF6494675.1"/>
    </source>
</evidence>
<gene>
    <name evidence="4" type="ORF">HJG63_004382</name>
</gene>
<evidence type="ECO:0000256" key="2">
    <source>
        <dbReference type="ARBA" id="ARBA00022540"/>
    </source>
</evidence>
<protein>
    <submittedName>
        <fullName evidence="4">Eukaryotic translation initiation factor 3 subunit L</fullName>
    </submittedName>
</protein>
<keyword evidence="5" id="KW-1185">Reference proteome</keyword>
<comment type="caution">
    <text evidence="4">The sequence shown here is derived from an EMBL/GenBank/DDBJ whole genome shotgun (WGS) entry which is preliminary data.</text>
</comment>
<dbReference type="Pfam" id="PF10255">
    <property type="entry name" value="Paf67"/>
    <property type="match status" value="1"/>
</dbReference>
<dbReference type="Proteomes" id="UP000593571">
    <property type="component" value="Unassembled WGS sequence"/>
</dbReference>
<dbReference type="InterPro" id="IPR019382">
    <property type="entry name" value="eIF3l"/>
</dbReference>
<keyword evidence="2 4" id="KW-0396">Initiation factor</keyword>
<evidence type="ECO:0000256" key="1">
    <source>
        <dbReference type="ARBA" id="ARBA00022490"/>
    </source>
</evidence>
<dbReference type="PANTHER" id="PTHR13242:SF0">
    <property type="entry name" value="EUKARYOTIC TRANSLATION INITIATION FACTOR 3 SUBUNIT L"/>
    <property type="match status" value="1"/>
</dbReference>
<dbReference type="PANTHER" id="PTHR13242">
    <property type="entry name" value="EUKARYOTIC TRANSLATION INITIATION FACTOR 3"/>
    <property type="match status" value="1"/>
</dbReference>
<evidence type="ECO:0000256" key="3">
    <source>
        <dbReference type="ARBA" id="ARBA00022917"/>
    </source>
</evidence>
<reference evidence="4 5" key="1">
    <citation type="journal article" date="2020" name="Nature">
        <title>Six reference-quality genomes reveal evolution of bat adaptations.</title>
        <authorList>
            <person name="Jebb D."/>
            <person name="Huang Z."/>
            <person name="Pippel M."/>
            <person name="Hughes G.M."/>
            <person name="Lavrichenko K."/>
            <person name="Devanna P."/>
            <person name="Winkler S."/>
            <person name="Jermiin L.S."/>
            <person name="Skirmuntt E.C."/>
            <person name="Katzourakis A."/>
            <person name="Burkitt-Gray L."/>
            <person name="Ray D.A."/>
            <person name="Sullivan K.A.M."/>
            <person name="Roscito J.G."/>
            <person name="Kirilenko B.M."/>
            <person name="Davalos L.M."/>
            <person name="Corthals A.P."/>
            <person name="Power M.L."/>
            <person name="Jones G."/>
            <person name="Ransome R.D."/>
            <person name="Dechmann D.K.N."/>
            <person name="Locatelli A.G."/>
            <person name="Puechmaille S.J."/>
            <person name="Fedrigo O."/>
            <person name="Jarvis E.D."/>
            <person name="Hiller M."/>
            <person name="Vernes S.C."/>
            <person name="Myers E.W."/>
            <person name="Teeling E.C."/>
        </authorList>
    </citation>
    <scope>NUCLEOTIDE SEQUENCE [LARGE SCALE GENOMIC DNA]</scope>
    <source>
        <strain evidence="4">MRouAeg1</strain>
        <tissue evidence="4">Muscle</tissue>
    </source>
</reference>
<organism evidence="4 5">
    <name type="scientific">Rousettus aegyptiacus</name>
    <name type="common">Egyptian fruit bat</name>
    <name type="synonym">Pteropus aegyptiacus</name>
    <dbReference type="NCBI Taxonomy" id="9407"/>
    <lineage>
        <taxon>Eukaryota</taxon>
        <taxon>Metazoa</taxon>
        <taxon>Chordata</taxon>
        <taxon>Craniata</taxon>
        <taxon>Vertebrata</taxon>
        <taxon>Euteleostomi</taxon>
        <taxon>Mammalia</taxon>
        <taxon>Eutheria</taxon>
        <taxon>Laurasiatheria</taxon>
        <taxon>Chiroptera</taxon>
        <taxon>Yinpterochiroptera</taxon>
        <taxon>Pteropodoidea</taxon>
        <taxon>Pteropodidae</taxon>
        <taxon>Rousettinae</taxon>
        <taxon>Rousettus</taxon>
    </lineage>
</organism>
<proteinExistence type="predicted"/>
<dbReference type="GO" id="GO:0003743">
    <property type="term" value="F:translation initiation factor activity"/>
    <property type="evidence" value="ECO:0007669"/>
    <property type="project" value="UniProtKB-KW"/>
</dbReference>
<dbReference type="AlphaFoldDB" id="A0A7J8JED4"/>